<name>A0A9K3D585_9EUKA</name>
<protein>
    <submittedName>
        <fullName evidence="4">Uncharacterized protein</fullName>
    </submittedName>
</protein>
<dbReference type="Proteomes" id="UP000265618">
    <property type="component" value="Unassembled WGS sequence"/>
</dbReference>
<dbReference type="InterPro" id="IPR032675">
    <property type="entry name" value="LRR_dom_sf"/>
</dbReference>
<evidence type="ECO:0000313" key="4">
    <source>
        <dbReference type="EMBL" id="GIQ88251.1"/>
    </source>
</evidence>
<reference evidence="4 5" key="1">
    <citation type="journal article" date="2018" name="PLoS ONE">
        <title>The draft genome of Kipferlia bialata reveals reductive genome evolution in fornicate parasites.</title>
        <authorList>
            <person name="Tanifuji G."/>
            <person name="Takabayashi S."/>
            <person name="Kume K."/>
            <person name="Takagi M."/>
            <person name="Nakayama T."/>
            <person name="Kamikawa R."/>
            <person name="Inagaki Y."/>
            <person name="Hashimoto T."/>
        </authorList>
    </citation>
    <scope>NUCLEOTIDE SEQUENCE [LARGE SCALE GENOMIC DNA]</scope>
    <source>
        <strain evidence="4">NY0173</strain>
    </source>
</reference>
<accession>A0A9K3D585</accession>
<dbReference type="InterPro" id="IPR001611">
    <property type="entry name" value="Leu-rich_rpt"/>
</dbReference>
<dbReference type="Gene3D" id="3.80.10.10">
    <property type="entry name" value="Ribonuclease Inhibitor"/>
    <property type="match status" value="1"/>
</dbReference>
<proteinExistence type="predicted"/>
<evidence type="ECO:0000256" key="3">
    <source>
        <dbReference type="SAM" id="MobiDB-lite"/>
    </source>
</evidence>
<sequence length="173" mass="18440">MVSPNINGGKPHPGRLFLTPTTISRLTRTPEDQLSSVTELHLRQGHDTDRVLERLEELECVPKLRTFVVSGHLLASLSGIACLQRLTLLDVSHNRLTSLQGVGALPYLKVLRASHNRLSSLTAVPKAMTSSGYTGHASPGVGSPPKHGMSQSAMRQSALSGGDTETGALLSCQ</sequence>
<dbReference type="SUPFAM" id="SSF52075">
    <property type="entry name" value="Outer arm dynein light chain 1"/>
    <property type="match status" value="1"/>
</dbReference>
<organism evidence="4 5">
    <name type="scientific">Kipferlia bialata</name>
    <dbReference type="NCBI Taxonomy" id="797122"/>
    <lineage>
        <taxon>Eukaryota</taxon>
        <taxon>Metamonada</taxon>
        <taxon>Carpediemonas-like organisms</taxon>
        <taxon>Kipferlia</taxon>
    </lineage>
</organism>
<feature type="non-terminal residue" evidence="4">
    <location>
        <position position="1"/>
    </location>
</feature>
<keyword evidence="2" id="KW-0677">Repeat</keyword>
<gene>
    <name evidence="4" type="ORF">KIPB_010457</name>
</gene>
<keyword evidence="5" id="KW-1185">Reference proteome</keyword>
<comment type="caution">
    <text evidence="4">The sequence shown here is derived from an EMBL/GenBank/DDBJ whole genome shotgun (WGS) entry which is preliminary data.</text>
</comment>
<dbReference type="PROSITE" id="PS51450">
    <property type="entry name" value="LRR"/>
    <property type="match status" value="1"/>
</dbReference>
<evidence type="ECO:0000256" key="1">
    <source>
        <dbReference type="ARBA" id="ARBA00022614"/>
    </source>
</evidence>
<feature type="region of interest" description="Disordered" evidence="3">
    <location>
        <begin position="129"/>
        <end position="165"/>
    </location>
</feature>
<keyword evidence="1" id="KW-0433">Leucine-rich repeat</keyword>
<dbReference type="EMBL" id="BDIP01003896">
    <property type="protein sequence ID" value="GIQ88251.1"/>
    <property type="molecule type" value="Genomic_DNA"/>
</dbReference>
<dbReference type="PANTHER" id="PTHR18849:SF0">
    <property type="entry name" value="CILIA- AND FLAGELLA-ASSOCIATED PROTEIN 410-RELATED"/>
    <property type="match status" value="1"/>
</dbReference>
<feature type="compositionally biased region" description="Polar residues" evidence="3">
    <location>
        <begin position="149"/>
        <end position="159"/>
    </location>
</feature>
<dbReference type="PRINTS" id="PR00019">
    <property type="entry name" value="LEURICHRPT"/>
</dbReference>
<dbReference type="OrthoDB" id="266138at2759"/>
<dbReference type="PANTHER" id="PTHR18849">
    <property type="entry name" value="LEUCINE RICH REPEAT PROTEIN"/>
    <property type="match status" value="1"/>
</dbReference>
<evidence type="ECO:0000256" key="2">
    <source>
        <dbReference type="ARBA" id="ARBA00022737"/>
    </source>
</evidence>
<evidence type="ECO:0000313" key="5">
    <source>
        <dbReference type="Proteomes" id="UP000265618"/>
    </source>
</evidence>
<dbReference type="AlphaFoldDB" id="A0A9K3D585"/>